<feature type="chain" id="PRO_5047038867" evidence="5">
    <location>
        <begin position="25"/>
        <end position="120"/>
    </location>
</feature>
<dbReference type="SUPFAM" id="SSF46626">
    <property type="entry name" value="Cytochrome c"/>
    <property type="match status" value="1"/>
</dbReference>
<evidence type="ECO:0000256" key="1">
    <source>
        <dbReference type="ARBA" id="ARBA00022617"/>
    </source>
</evidence>
<dbReference type="PROSITE" id="PS51007">
    <property type="entry name" value="CYTC"/>
    <property type="match status" value="1"/>
</dbReference>
<evidence type="ECO:0000256" key="2">
    <source>
        <dbReference type="ARBA" id="ARBA00022723"/>
    </source>
</evidence>
<feature type="domain" description="Cytochrome c" evidence="6">
    <location>
        <begin position="34"/>
        <end position="112"/>
    </location>
</feature>
<keyword evidence="2 4" id="KW-0479">Metal-binding</keyword>
<dbReference type="InterPro" id="IPR009056">
    <property type="entry name" value="Cyt_c-like_dom"/>
</dbReference>
<dbReference type="EMBL" id="CP141259">
    <property type="protein sequence ID" value="WRL45484.1"/>
    <property type="molecule type" value="Genomic_DNA"/>
</dbReference>
<gene>
    <name evidence="7" type="ORF">U5817_20100</name>
</gene>
<feature type="signal peptide" evidence="5">
    <location>
        <begin position="1"/>
        <end position="24"/>
    </location>
</feature>
<keyword evidence="1 4" id="KW-0349">Heme</keyword>
<evidence type="ECO:0000256" key="4">
    <source>
        <dbReference type="PROSITE-ProRule" id="PRU00433"/>
    </source>
</evidence>
<evidence type="ECO:0000313" key="8">
    <source>
        <dbReference type="Proteomes" id="UP001626593"/>
    </source>
</evidence>
<reference evidence="7 8" key="1">
    <citation type="submission" date="2023-12" db="EMBL/GenBank/DDBJ databases">
        <title>A. evansii MAY27, complete genome.</title>
        <authorList>
            <person name="Wang Y."/>
        </authorList>
    </citation>
    <scope>NUCLEOTIDE SEQUENCE [LARGE SCALE GENOMIC DNA]</scope>
    <source>
        <strain evidence="7 8">MAY27</strain>
    </source>
</reference>
<evidence type="ECO:0000256" key="3">
    <source>
        <dbReference type="ARBA" id="ARBA00023004"/>
    </source>
</evidence>
<keyword evidence="5" id="KW-0732">Signal</keyword>
<protein>
    <submittedName>
        <fullName evidence="7">Cytochrome c</fullName>
    </submittedName>
</protein>
<name>A0ABZ1AKP8_AROEV</name>
<organism evidence="7 8">
    <name type="scientific">Aromatoleum evansii</name>
    <name type="common">Azoarcus evansii</name>
    <dbReference type="NCBI Taxonomy" id="59406"/>
    <lineage>
        <taxon>Bacteria</taxon>
        <taxon>Pseudomonadati</taxon>
        <taxon>Pseudomonadota</taxon>
        <taxon>Betaproteobacteria</taxon>
        <taxon>Rhodocyclales</taxon>
        <taxon>Rhodocyclaceae</taxon>
        <taxon>Aromatoleum</taxon>
    </lineage>
</organism>
<evidence type="ECO:0000256" key="5">
    <source>
        <dbReference type="SAM" id="SignalP"/>
    </source>
</evidence>
<dbReference type="Pfam" id="PF13442">
    <property type="entry name" value="Cytochrome_CBB3"/>
    <property type="match status" value="1"/>
</dbReference>
<evidence type="ECO:0000313" key="7">
    <source>
        <dbReference type="EMBL" id="WRL45484.1"/>
    </source>
</evidence>
<evidence type="ECO:0000259" key="6">
    <source>
        <dbReference type="PROSITE" id="PS51007"/>
    </source>
</evidence>
<keyword evidence="8" id="KW-1185">Reference proteome</keyword>
<keyword evidence="3 4" id="KW-0408">Iron</keyword>
<dbReference type="InterPro" id="IPR036909">
    <property type="entry name" value="Cyt_c-like_dom_sf"/>
</dbReference>
<accession>A0ABZ1AKP8</accession>
<proteinExistence type="predicted"/>
<sequence length="120" mass="12699">MAHGRYRNVFLASIAVAAASPASAQDALPQVQPERVRELVHLVRQDCGSCHGLTLQGGLGPALTPPALRDKPRESLIATILGGRPGTPMPPFRGIVVEEEAAWIVDRLSEGFPADQGAAR</sequence>
<dbReference type="Proteomes" id="UP001626593">
    <property type="component" value="Chromosome"/>
</dbReference>
<dbReference type="Gene3D" id="1.10.760.10">
    <property type="entry name" value="Cytochrome c-like domain"/>
    <property type="match status" value="1"/>
</dbReference>